<dbReference type="SUPFAM" id="SSF48208">
    <property type="entry name" value="Six-hairpin glycosidases"/>
    <property type="match status" value="1"/>
</dbReference>
<reference evidence="9 10" key="1">
    <citation type="journal article" date="2012" name="J. Bacteriol.">
        <title>Complete genome sequence of Enterobacter aerogenes KCTC 2190.</title>
        <authorList>
            <person name="Shin S.H."/>
            <person name="Kim S."/>
            <person name="Kim J.Y."/>
            <person name="Lee S."/>
            <person name="Um Y."/>
            <person name="Oh M.K."/>
            <person name="Kim Y.R."/>
            <person name="Lee J."/>
            <person name="Yang K.S."/>
        </authorList>
    </citation>
    <scope>NUCLEOTIDE SEQUENCE [LARGE SCALE GENOMIC DNA]</scope>
    <source>
        <strain evidence="9 10">KCTC 2190</strain>
    </source>
</reference>
<dbReference type="GO" id="GO:0008810">
    <property type="term" value="F:cellulase activity"/>
    <property type="evidence" value="ECO:0007669"/>
    <property type="project" value="UniProtKB-EC"/>
</dbReference>
<evidence type="ECO:0000256" key="6">
    <source>
        <dbReference type="ARBA" id="ARBA00023295"/>
    </source>
</evidence>
<feature type="signal peptide" evidence="8">
    <location>
        <begin position="1"/>
        <end position="21"/>
    </location>
</feature>
<name>A0A0H3FMU4_KLEAK</name>
<dbReference type="EMBL" id="CP002824">
    <property type="protein sequence ID" value="AEG96110.1"/>
    <property type="molecule type" value="Genomic_DNA"/>
</dbReference>
<organism evidence="9 10">
    <name type="scientific">Klebsiella aerogenes (strain ATCC 13048 / DSM 30053 / CCUG 1429 / JCM 1235 / KCTC 2190 / NBRC 13534 / NCIMB 10102 / NCTC 10006 / CDC 819-56)</name>
    <name type="common">Enterobacter aerogenes</name>
    <dbReference type="NCBI Taxonomy" id="1028307"/>
    <lineage>
        <taxon>Bacteria</taxon>
        <taxon>Pseudomonadati</taxon>
        <taxon>Pseudomonadota</taxon>
        <taxon>Gammaproteobacteria</taxon>
        <taxon>Enterobacterales</taxon>
        <taxon>Enterobacteriaceae</taxon>
        <taxon>Klebsiella/Raoultella group</taxon>
        <taxon>Klebsiella</taxon>
    </lineage>
</organism>
<dbReference type="HOGENOM" id="CLU_037297_0_0_6"/>
<dbReference type="NCBIfam" id="NF008305">
    <property type="entry name" value="PRK11097.1"/>
    <property type="match status" value="1"/>
</dbReference>
<dbReference type="Pfam" id="PF01270">
    <property type="entry name" value="Glyco_hydro_8"/>
    <property type="match status" value="1"/>
</dbReference>
<keyword evidence="5" id="KW-0136">Cellulose degradation</keyword>
<evidence type="ECO:0000313" key="9">
    <source>
        <dbReference type="EMBL" id="AEG96110.1"/>
    </source>
</evidence>
<keyword evidence="8" id="KW-0732">Signal</keyword>
<keyword evidence="10" id="KW-1185">Reference proteome</keyword>
<dbReference type="InterPro" id="IPR002037">
    <property type="entry name" value="Glyco_hydro_8"/>
</dbReference>
<comment type="similarity">
    <text evidence="2">Belongs to the glycosyl hydrolase 8 (cellulase D) family.</text>
</comment>
<proteinExistence type="inferred from homology"/>
<dbReference type="AlphaFoldDB" id="A0A0H3FMU4"/>
<dbReference type="PRINTS" id="PR00735">
    <property type="entry name" value="GLHYDRLASE8"/>
</dbReference>
<dbReference type="eggNOG" id="COG3405">
    <property type="taxonomic scope" value="Bacteria"/>
</dbReference>
<protein>
    <recommendedName>
        <fullName evidence="3">cellulase</fullName>
        <ecNumber evidence="3">3.2.1.4</ecNumber>
    </recommendedName>
</protein>
<dbReference type="KEGG" id="eae:EAE_05915"/>
<evidence type="ECO:0000256" key="7">
    <source>
        <dbReference type="ARBA" id="ARBA00023326"/>
    </source>
</evidence>
<evidence type="ECO:0000256" key="8">
    <source>
        <dbReference type="SAM" id="SignalP"/>
    </source>
</evidence>
<accession>A0A0H3FMU4</accession>
<dbReference type="Proteomes" id="UP000008881">
    <property type="component" value="Chromosome"/>
</dbReference>
<dbReference type="RefSeq" id="WP_015369241.1">
    <property type="nucleotide sequence ID" value="NC_015663.1"/>
</dbReference>
<comment type="catalytic activity">
    <reaction evidence="1">
        <text>Endohydrolysis of (1-&gt;4)-beta-D-glucosidic linkages in cellulose, lichenin and cereal beta-D-glucans.</text>
        <dbReference type="EC" id="3.2.1.4"/>
    </reaction>
</comment>
<dbReference type="PROSITE" id="PS51257">
    <property type="entry name" value="PROKAR_LIPOPROTEIN"/>
    <property type="match status" value="1"/>
</dbReference>
<evidence type="ECO:0000256" key="1">
    <source>
        <dbReference type="ARBA" id="ARBA00000966"/>
    </source>
</evidence>
<keyword evidence="4 9" id="KW-0378">Hydrolase</keyword>
<keyword evidence="7" id="KW-0119">Carbohydrate metabolism</keyword>
<evidence type="ECO:0000313" key="10">
    <source>
        <dbReference type="Proteomes" id="UP000008881"/>
    </source>
</evidence>
<feature type="chain" id="PRO_5002609179" description="cellulase" evidence="8">
    <location>
        <begin position="22"/>
        <end position="368"/>
    </location>
</feature>
<dbReference type="Gene3D" id="1.50.10.10">
    <property type="match status" value="1"/>
</dbReference>
<keyword evidence="7" id="KW-0624">Polysaccharide degradation</keyword>
<dbReference type="GO" id="GO:0030245">
    <property type="term" value="P:cellulose catabolic process"/>
    <property type="evidence" value="ECO:0007669"/>
    <property type="project" value="UniProtKB-KW"/>
</dbReference>
<dbReference type="PATRIC" id="fig|1028307.3.peg.1182"/>
<dbReference type="GeneID" id="93314311"/>
<dbReference type="InterPro" id="IPR012341">
    <property type="entry name" value="6hp_glycosidase-like_sf"/>
</dbReference>
<evidence type="ECO:0000256" key="3">
    <source>
        <dbReference type="ARBA" id="ARBA00012601"/>
    </source>
</evidence>
<dbReference type="InterPro" id="IPR008928">
    <property type="entry name" value="6-hairpin_glycosidase_sf"/>
</dbReference>
<evidence type="ECO:0000256" key="4">
    <source>
        <dbReference type="ARBA" id="ARBA00022801"/>
    </source>
</evidence>
<keyword evidence="6 9" id="KW-0326">Glycosidase</keyword>
<gene>
    <name evidence="9" type="ordered locus">EAE_05915</name>
</gene>
<dbReference type="OrthoDB" id="9766708at2"/>
<evidence type="ECO:0000256" key="2">
    <source>
        <dbReference type="ARBA" id="ARBA00009209"/>
    </source>
</evidence>
<evidence type="ECO:0000256" key="5">
    <source>
        <dbReference type="ARBA" id="ARBA00023001"/>
    </source>
</evidence>
<sequence>MNAFRGVLLSVLMLAAGQVSAACQWPAWEQFKKAYVSAEGRVIDPSDARKITTSEGQSYALFFALAANDRQGFDKLFQWTQNNLAQGDLRAHLPGWLWGKKSEDEWTVLDSNSAADSDLWIAWALLEAGRLWKVDNYTEVGKALLARIADEEVADVPGLGPSVLPGKVGFADDKGWRFNPSYLPPQLATYFTRFGAPWPKIRDSNLRLLLETAPKGFSPDWVRYEKGSGWQLKTDKPIIGSYDAIRVYLWVGMLNNADKQKAPLLARFKPMAVQTIKQGLPPEKTNIASGKTTGEGPVGFSAAMLPFLQDDDARALQRQRVADHYPDADAYYSAVLTLFGQGWDQHRFRFAAGGELQPDWNQACASSH</sequence>
<dbReference type="EC" id="3.2.1.4" evidence="3"/>